<dbReference type="InterPro" id="IPR020846">
    <property type="entry name" value="MFS_dom"/>
</dbReference>
<organism evidence="7 8">
    <name type="scientific">Pseudonocardia humida</name>
    <dbReference type="NCBI Taxonomy" id="2800819"/>
    <lineage>
        <taxon>Bacteria</taxon>
        <taxon>Bacillati</taxon>
        <taxon>Actinomycetota</taxon>
        <taxon>Actinomycetes</taxon>
        <taxon>Pseudonocardiales</taxon>
        <taxon>Pseudonocardiaceae</taxon>
        <taxon>Pseudonocardia</taxon>
    </lineage>
</organism>
<evidence type="ECO:0000256" key="5">
    <source>
        <dbReference type="SAM" id="Phobius"/>
    </source>
</evidence>
<evidence type="ECO:0000256" key="1">
    <source>
        <dbReference type="ARBA" id="ARBA00004651"/>
    </source>
</evidence>
<evidence type="ECO:0000256" key="2">
    <source>
        <dbReference type="ARBA" id="ARBA00022692"/>
    </source>
</evidence>
<dbReference type="InterPro" id="IPR036259">
    <property type="entry name" value="MFS_trans_sf"/>
</dbReference>
<feature type="transmembrane region" description="Helical" evidence="5">
    <location>
        <begin position="325"/>
        <end position="344"/>
    </location>
</feature>
<feature type="transmembrane region" description="Helical" evidence="5">
    <location>
        <begin position="292"/>
        <end position="313"/>
    </location>
</feature>
<evidence type="ECO:0000256" key="4">
    <source>
        <dbReference type="ARBA" id="ARBA00023136"/>
    </source>
</evidence>
<feature type="transmembrane region" description="Helical" evidence="5">
    <location>
        <begin position="350"/>
        <end position="374"/>
    </location>
</feature>
<dbReference type="Gene3D" id="1.20.1250.20">
    <property type="entry name" value="MFS general substrate transporter like domains"/>
    <property type="match status" value="2"/>
</dbReference>
<evidence type="ECO:0000256" key="3">
    <source>
        <dbReference type="ARBA" id="ARBA00022989"/>
    </source>
</evidence>
<reference evidence="7" key="1">
    <citation type="submission" date="2021-04" db="EMBL/GenBank/DDBJ databases">
        <title>Pseudonocardia sp. nov., isolated from sandy soil of mangrove forest.</title>
        <authorList>
            <person name="Zan Z."/>
            <person name="Huang R."/>
            <person name="Liu W."/>
        </authorList>
    </citation>
    <scope>NUCLEOTIDE SEQUENCE</scope>
    <source>
        <strain evidence="7">S2-4</strain>
    </source>
</reference>
<feature type="transmembrane region" description="Helical" evidence="5">
    <location>
        <begin position="128"/>
        <end position="148"/>
    </location>
</feature>
<dbReference type="PANTHER" id="PTHR11360">
    <property type="entry name" value="MONOCARBOXYLATE TRANSPORTER"/>
    <property type="match status" value="1"/>
</dbReference>
<feature type="transmembrane region" description="Helical" evidence="5">
    <location>
        <begin position="193"/>
        <end position="213"/>
    </location>
</feature>
<feature type="domain" description="Major facilitator superfamily (MFS) profile" evidence="6">
    <location>
        <begin position="257"/>
        <end position="459"/>
    </location>
</feature>
<feature type="transmembrane region" description="Helical" evidence="5">
    <location>
        <begin position="73"/>
        <end position="92"/>
    </location>
</feature>
<protein>
    <submittedName>
        <fullName evidence="7">MFS transporter</fullName>
    </submittedName>
</protein>
<name>A0ABT1A4L0_9PSEU</name>
<accession>A0ABT1A4L0</accession>
<keyword evidence="2 5" id="KW-0812">Transmembrane</keyword>
<keyword evidence="3 5" id="KW-1133">Transmembrane helix</keyword>
<proteinExistence type="predicted"/>
<evidence type="ECO:0000313" key="8">
    <source>
        <dbReference type="Proteomes" id="UP001165283"/>
    </source>
</evidence>
<dbReference type="InterPro" id="IPR050327">
    <property type="entry name" value="Proton-linked_MCT"/>
</dbReference>
<dbReference type="Pfam" id="PF07690">
    <property type="entry name" value="MFS_1"/>
    <property type="match status" value="1"/>
</dbReference>
<dbReference type="SUPFAM" id="SSF103473">
    <property type="entry name" value="MFS general substrate transporter"/>
    <property type="match status" value="1"/>
</dbReference>
<comment type="caution">
    <text evidence="7">The sequence shown here is derived from an EMBL/GenBank/DDBJ whole genome shotgun (WGS) entry which is preliminary data.</text>
</comment>
<feature type="transmembrane region" description="Helical" evidence="5">
    <location>
        <begin position="160"/>
        <end position="187"/>
    </location>
</feature>
<dbReference type="RefSeq" id="WP_252441359.1">
    <property type="nucleotide sequence ID" value="NZ_JAGSOV010000046.1"/>
</dbReference>
<feature type="transmembrane region" description="Helical" evidence="5">
    <location>
        <begin position="386"/>
        <end position="410"/>
    </location>
</feature>
<keyword evidence="8" id="KW-1185">Reference proteome</keyword>
<comment type="subcellular location">
    <subcellularLocation>
        <location evidence="1">Cell membrane</location>
        <topology evidence="1">Multi-pass membrane protein</topology>
    </subcellularLocation>
</comment>
<dbReference type="PROSITE" id="PS50850">
    <property type="entry name" value="MFS"/>
    <property type="match status" value="1"/>
</dbReference>
<evidence type="ECO:0000259" key="6">
    <source>
        <dbReference type="PROSITE" id="PS50850"/>
    </source>
</evidence>
<feature type="transmembrane region" description="Helical" evidence="5">
    <location>
        <begin position="416"/>
        <end position="435"/>
    </location>
</feature>
<feature type="transmembrane region" description="Helical" evidence="5">
    <location>
        <begin position="259"/>
        <end position="286"/>
    </location>
</feature>
<dbReference type="EMBL" id="JAGSOV010000046">
    <property type="protein sequence ID" value="MCO1657709.1"/>
    <property type="molecule type" value="Genomic_DNA"/>
</dbReference>
<dbReference type="Proteomes" id="UP001165283">
    <property type="component" value="Unassembled WGS sequence"/>
</dbReference>
<gene>
    <name evidence="7" type="ORF">KDL28_21850</name>
</gene>
<sequence>MAEERTPHPRDVVDWSGRHYRIGEDPRELIGWPRWSVLVQAWVAMAAVGVLQYGYGAVAPALMARNGWSVVEVFWPLAGWVVFQAAVGLPAAQLRERGRVGPRGLALVGAGCCELGLLALAYSPHLPVVLLGYSVVGGTGAGLVYAACTSTVGKWYPERSAVRVGSVTGAFAYGSAPVVAGAVLGLGPSDLRPALLVAAAVLFLLVAAAGLNFTDPPARWWPAHVDPREWALGGRGAGRRRTPPAIREFSAPEALHTRALVVMALILMCAGAVSLFDAAFLVVLAAPLGAGAVVVAVAAALVTGLNGATRALAVGVSERIGCRRALGLVLAVQALGQLLLAAAVHTASPALLVVAAAVAGLGGGAFYPLFAALAREYFGEDRASEVHGVVYSAKAGSGVLGVGLAAWAVVAWGAGTTFLVAAAVAVAAAWATTALRRPGLPRTLPGVPACRAPLPGLTT</sequence>
<dbReference type="InterPro" id="IPR011701">
    <property type="entry name" value="MFS"/>
</dbReference>
<feature type="transmembrane region" description="Helical" evidence="5">
    <location>
        <begin position="104"/>
        <end position="122"/>
    </location>
</feature>
<evidence type="ECO:0000313" key="7">
    <source>
        <dbReference type="EMBL" id="MCO1657709.1"/>
    </source>
</evidence>
<keyword evidence="4 5" id="KW-0472">Membrane</keyword>
<feature type="transmembrane region" description="Helical" evidence="5">
    <location>
        <begin position="35"/>
        <end position="53"/>
    </location>
</feature>
<dbReference type="PANTHER" id="PTHR11360:SF304">
    <property type="entry name" value="MFS DOMAIN-CONTAINING PROTEIN"/>
    <property type="match status" value="1"/>
</dbReference>